<sequence length="105" mass="11594">MWVLWSLLSAASSRRSSVSERSDEHVVDEVATKAVISVFSGYAYNGVFANMELGIESIEKLIDNPGTIKESKMKSLRNSIGFLTITAVCNSYIDASSILPIPRHW</sequence>
<organism evidence="1 2">
    <name type="scientific">Cichorium intybus</name>
    <name type="common">Chicory</name>
    <dbReference type="NCBI Taxonomy" id="13427"/>
    <lineage>
        <taxon>Eukaryota</taxon>
        <taxon>Viridiplantae</taxon>
        <taxon>Streptophyta</taxon>
        <taxon>Embryophyta</taxon>
        <taxon>Tracheophyta</taxon>
        <taxon>Spermatophyta</taxon>
        <taxon>Magnoliopsida</taxon>
        <taxon>eudicotyledons</taxon>
        <taxon>Gunneridae</taxon>
        <taxon>Pentapetalae</taxon>
        <taxon>asterids</taxon>
        <taxon>campanulids</taxon>
        <taxon>Asterales</taxon>
        <taxon>Asteraceae</taxon>
        <taxon>Cichorioideae</taxon>
        <taxon>Cichorieae</taxon>
        <taxon>Cichoriinae</taxon>
        <taxon>Cichorium</taxon>
    </lineage>
</organism>
<dbReference type="EMBL" id="CM042012">
    <property type="protein sequence ID" value="KAI3753267.1"/>
    <property type="molecule type" value="Genomic_DNA"/>
</dbReference>
<reference evidence="2" key="1">
    <citation type="journal article" date="2022" name="Mol. Ecol. Resour.">
        <title>The genomes of chicory, endive, great burdock and yacon provide insights into Asteraceae palaeo-polyploidization history and plant inulin production.</title>
        <authorList>
            <person name="Fan W."/>
            <person name="Wang S."/>
            <person name="Wang H."/>
            <person name="Wang A."/>
            <person name="Jiang F."/>
            <person name="Liu H."/>
            <person name="Zhao H."/>
            <person name="Xu D."/>
            <person name="Zhang Y."/>
        </authorList>
    </citation>
    <scope>NUCLEOTIDE SEQUENCE [LARGE SCALE GENOMIC DNA]</scope>
    <source>
        <strain evidence="2">cv. Punajuju</strain>
    </source>
</reference>
<comment type="caution">
    <text evidence="1">The sequence shown here is derived from an EMBL/GenBank/DDBJ whole genome shotgun (WGS) entry which is preliminary data.</text>
</comment>
<proteinExistence type="predicted"/>
<accession>A0ACB9E472</accession>
<protein>
    <submittedName>
        <fullName evidence="1">Uncharacterized protein</fullName>
    </submittedName>
</protein>
<keyword evidence="2" id="KW-1185">Reference proteome</keyword>
<gene>
    <name evidence="1" type="ORF">L2E82_25315</name>
</gene>
<dbReference type="Proteomes" id="UP001055811">
    <property type="component" value="Linkage Group LG04"/>
</dbReference>
<reference evidence="1 2" key="2">
    <citation type="journal article" date="2022" name="Mol. Ecol. Resour.">
        <title>The genomes of chicory, endive, great burdock and yacon provide insights into Asteraceae paleo-polyploidization history and plant inulin production.</title>
        <authorList>
            <person name="Fan W."/>
            <person name="Wang S."/>
            <person name="Wang H."/>
            <person name="Wang A."/>
            <person name="Jiang F."/>
            <person name="Liu H."/>
            <person name="Zhao H."/>
            <person name="Xu D."/>
            <person name="Zhang Y."/>
        </authorList>
    </citation>
    <scope>NUCLEOTIDE SEQUENCE [LARGE SCALE GENOMIC DNA]</scope>
    <source>
        <strain evidence="2">cv. Punajuju</strain>
        <tissue evidence="1">Leaves</tissue>
    </source>
</reference>
<name>A0ACB9E472_CICIN</name>
<evidence type="ECO:0000313" key="2">
    <source>
        <dbReference type="Proteomes" id="UP001055811"/>
    </source>
</evidence>
<evidence type="ECO:0000313" key="1">
    <source>
        <dbReference type="EMBL" id="KAI3753267.1"/>
    </source>
</evidence>